<feature type="region of interest" description="Disordered" evidence="3">
    <location>
        <begin position="855"/>
        <end position="910"/>
    </location>
</feature>
<dbReference type="EMBL" id="CP063849">
    <property type="protein sequence ID" value="QOY86573.1"/>
    <property type="molecule type" value="Genomic_DNA"/>
</dbReference>
<feature type="repeat" description="TPR" evidence="2">
    <location>
        <begin position="932"/>
        <end position="965"/>
    </location>
</feature>
<keyword evidence="2" id="KW-0802">TPR repeat</keyword>
<dbReference type="GO" id="GO:0004180">
    <property type="term" value="F:carboxypeptidase activity"/>
    <property type="evidence" value="ECO:0007669"/>
    <property type="project" value="UniProtKB-KW"/>
</dbReference>
<evidence type="ECO:0000313" key="4">
    <source>
        <dbReference type="EMBL" id="QOY86573.1"/>
    </source>
</evidence>
<evidence type="ECO:0000313" key="5">
    <source>
        <dbReference type="Proteomes" id="UP000593892"/>
    </source>
</evidence>
<dbReference type="PROSITE" id="PS50005">
    <property type="entry name" value="TPR"/>
    <property type="match status" value="2"/>
</dbReference>
<dbReference type="Proteomes" id="UP000593892">
    <property type="component" value="Chromosome"/>
</dbReference>
<dbReference type="SMART" id="SM00028">
    <property type="entry name" value="TPR"/>
    <property type="match status" value="2"/>
</dbReference>
<feature type="region of interest" description="Disordered" evidence="3">
    <location>
        <begin position="983"/>
        <end position="1009"/>
    </location>
</feature>
<dbReference type="InterPro" id="IPR008969">
    <property type="entry name" value="CarboxyPept-like_regulatory"/>
</dbReference>
<keyword evidence="4" id="KW-0121">Carboxypeptidase</keyword>
<dbReference type="GO" id="GO:0030246">
    <property type="term" value="F:carbohydrate binding"/>
    <property type="evidence" value="ECO:0007669"/>
    <property type="project" value="InterPro"/>
</dbReference>
<keyword evidence="4" id="KW-0645">Protease</keyword>
<protein>
    <submittedName>
        <fullName evidence="4">Carboxypeptidase regulatory-like domain-containing protein</fullName>
    </submittedName>
</protein>
<dbReference type="PANTHER" id="PTHR23303">
    <property type="entry name" value="CARBOXYPEPTIDASE REGULATORY REGION-CONTAINING"/>
    <property type="match status" value="1"/>
</dbReference>
<evidence type="ECO:0000256" key="2">
    <source>
        <dbReference type="PROSITE-ProRule" id="PRU00339"/>
    </source>
</evidence>
<dbReference type="Gene3D" id="2.60.40.1120">
    <property type="entry name" value="Carboxypeptidase-like, regulatory domain"/>
    <property type="match status" value="2"/>
</dbReference>
<evidence type="ECO:0000256" key="1">
    <source>
        <dbReference type="ARBA" id="ARBA00022729"/>
    </source>
</evidence>
<keyword evidence="5" id="KW-1185">Reference proteome</keyword>
<gene>
    <name evidence="4" type="ORF">IRI77_27800</name>
</gene>
<dbReference type="KEGG" id="pfer:IRI77_27800"/>
<sequence length="1009" mass="107126">MEAHKTITISVAGVTAAYSLDSTYAEATTENGLVIVSGRIAGATHVMVVTASGAQAFEILVINAPAKPRTDPLNPLNINSGIEDGYSESRYASSPSQFQSTLDLSRRQGDTTTHLHLVGTRQLGSLSSDQDRTALSSASYQISTARRDVTLLDQYVQESPLGIAGSIVRGIHIRQDGWLLHAGYTSVASFEGLFLPTRAEGVVEVGYRRPLTEHSSLTASFNHFSVPSTDMVGRTGSVGVATYDYSSGETLRVSADVGLSRGVGASARLDYRGDRDSVRGSFRYAPSTFASLGANNIKGFHSDLSWTRKLVGKLSSEVTLYSNRLALPGLQQTTMTASAKLQYLIGGHWSVFGGATGSTYKTAIPPRPPVSNVSAPAGLSFSSRHFGAQGQYQFSEVSKQDAGGHQFRASVRGGAGAISVSAFAERQTHAPTLSFLLDQAHGLRQAIELLGIQATTIEQVDSLLRDSAYLFAAGYIQGATVNIAPVRSQVGGTLAWNGRGRKPQVSYNFLYNDNQDLLGSTRSTIHSVVCTQRIGAEELSVSYSAAGMKLPGLTPIYRPVFSVAWRHPLNNVPSFIIPEHHGSISGTVFRDDSSKGAYESGMQGIAGVQLVLDGSRRTRTAADGSFRFLRVPVGKHSVAVSYRTDRPTFFSTQSDVEVAENGTVNFGIGFSLSGLMGRVSNDAGEGVTGVNVAVRSQGGQWMATTNGDGGFFVRQLSEGVYEVEVDADSIPAGYLTAQLEVQRVQVGLAAPGRAEFAVRALRSIGGRVFAFDTAVAKALPVAGKVVTLKGSEKTSTTDAEGRYLFRDLAAGSYTVAVEAGARMVSSTVKLPASPMTLSNIDLQIVDAAPGRVAPTPALKGPVEGPIPASPSPRETISATPKTGAAQPAASQPPPSASAKQHDRLGRQKLASGQYREAIAELGEAIRMEPGFALAYNARGFAWYLLHDLSSATADLDRAIALNPNYANAYRNRAVVRRAAGDLPGAEEDRRREAMLMSEGSDLARKKKKK</sequence>
<dbReference type="SUPFAM" id="SSF49452">
    <property type="entry name" value="Starch-binding domain-like"/>
    <property type="match status" value="1"/>
</dbReference>
<reference evidence="4 5" key="1">
    <citation type="submission" date="2020-10" db="EMBL/GenBank/DDBJ databases">
        <title>Complete genome sequence of Paludibaculum fermentans P105T, a facultatively anaerobic acidobacterium capable of dissimilatory Fe(III) reduction.</title>
        <authorList>
            <person name="Dedysh S.N."/>
            <person name="Beletsky A.V."/>
            <person name="Kulichevskaya I.S."/>
            <person name="Mardanov A.V."/>
            <person name="Ravin N.V."/>
        </authorList>
    </citation>
    <scope>NUCLEOTIDE SEQUENCE [LARGE SCALE GENOMIC DNA]</scope>
    <source>
        <strain evidence="4 5">P105</strain>
    </source>
</reference>
<proteinExistence type="predicted"/>
<keyword evidence="4" id="KW-0378">Hydrolase</keyword>
<evidence type="ECO:0000256" key="3">
    <source>
        <dbReference type="SAM" id="MobiDB-lite"/>
    </source>
</evidence>
<dbReference type="InterPro" id="IPR011990">
    <property type="entry name" value="TPR-like_helical_dom_sf"/>
</dbReference>
<accession>A0A7S7SJD4</accession>
<dbReference type="SUPFAM" id="SSF49464">
    <property type="entry name" value="Carboxypeptidase regulatory domain-like"/>
    <property type="match status" value="1"/>
</dbReference>
<dbReference type="SUPFAM" id="SSF48452">
    <property type="entry name" value="TPR-like"/>
    <property type="match status" value="1"/>
</dbReference>
<dbReference type="Gene3D" id="1.25.40.10">
    <property type="entry name" value="Tetratricopeptide repeat domain"/>
    <property type="match status" value="1"/>
</dbReference>
<dbReference type="InterPro" id="IPR019734">
    <property type="entry name" value="TPR_rpt"/>
</dbReference>
<dbReference type="PANTHER" id="PTHR23303:SF14">
    <property type="entry name" value="BOS COMPLEX SUBUNIT NOMO1-RELATED"/>
    <property type="match status" value="1"/>
</dbReference>
<dbReference type="Pfam" id="PF13620">
    <property type="entry name" value="CarboxypepD_reg"/>
    <property type="match status" value="2"/>
</dbReference>
<feature type="repeat" description="TPR" evidence="2">
    <location>
        <begin position="898"/>
        <end position="931"/>
    </location>
</feature>
<keyword evidence="1" id="KW-0732">Signal</keyword>
<dbReference type="InterPro" id="IPR013783">
    <property type="entry name" value="Ig-like_fold"/>
</dbReference>
<dbReference type="InterPro" id="IPR051417">
    <property type="entry name" value="SDr/BOS_complex"/>
</dbReference>
<dbReference type="InterPro" id="IPR013784">
    <property type="entry name" value="Carb-bd-like_fold"/>
</dbReference>
<organism evidence="4 5">
    <name type="scientific">Paludibaculum fermentans</name>
    <dbReference type="NCBI Taxonomy" id="1473598"/>
    <lineage>
        <taxon>Bacteria</taxon>
        <taxon>Pseudomonadati</taxon>
        <taxon>Acidobacteriota</taxon>
        <taxon>Terriglobia</taxon>
        <taxon>Bryobacterales</taxon>
        <taxon>Bryobacteraceae</taxon>
        <taxon>Paludibaculum</taxon>
    </lineage>
</organism>
<dbReference type="SUPFAM" id="SSF117074">
    <property type="entry name" value="Hypothetical protein PA1324"/>
    <property type="match status" value="1"/>
</dbReference>
<name>A0A7S7SJD4_PALFE</name>
<dbReference type="Gene3D" id="2.60.40.10">
    <property type="entry name" value="Immunoglobulins"/>
    <property type="match status" value="1"/>
</dbReference>
<dbReference type="AlphaFoldDB" id="A0A7S7SJD4"/>
<dbReference type="RefSeq" id="WP_194448242.1">
    <property type="nucleotide sequence ID" value="NZ_CP063849.1"/>
</dbReference>